<dbReference type="RefSeq" id="WP_344468814.1">
    <property type="nucleotide sequence ID" value="NZ_BAAANT010000049.1"/>
</dbReference>
<name>A0ABN3A892_9ACTN</name>
<evidence type="ECO:0000313" key="2">
    <source>
        <dbReference type="Proteomes" id="UP001422759"/>
    </source>
</evidence>
<comment type="caution">
    <text evidence="1">The sequence shown here is derived from an EMBL/GenBank/DDBJ whole genome shotgun (WGS) entry which is preliminary data.</text>
</comment>
<keyword evidence="2" id="KW-1185">Reference proteome</keyword>
<gene>
    <name evidence="1" type="ORF">GCM10009760_56560</name>
</gene>
<reference evidence="1 2" key="1">
    <citation type="journal article" date="2019" name="Int. J. Syst. Evol. Microbiol.">
        <title>The Global Catalogue of Microorganisms (GCM) 10K type strain sequencing project: providing services to taxonomists for standard genome sequencing and annotation.</title>
        <authorList>
            <consortium name="The Broad Institute Genomics Platform"/>
            <consortium name="The Broad Institute Genome Sequencing Center for Infectious Disease"/>
            <person name="Wu L."/>
            <person name="Ma J."/>
        </authorList>
    </citation>
    <scope>NUCLEOTIDE SEQUENCE [LARGE SCALE GENOMIC DNA]</scope>
    <source>
        <strain evidence="1 2">JCM 14560</strain>
    </source>
</reference>
<organism evidence="1 2">
    <name type="scientific">Kitasatospora kazusensis</name>
    <dbReference type="NCBI Taxonomy" id="407974"/>
    <lineage>
        <taxon>Bacteria</taxon>
        <taxon>Bacillati</taxon>
        <taxon>Actinomycetota</taxon>
        <taxon>Actinomycetes</taxon>
        <taxon>Kitasatosporales</taxon>
        <taxon>Streptomycetaceae</taxon>
        <taxon>Kitasatospora</taxon>
    </lineage>
</organism>
<proteinExistence type="predicted"/>
<evidence type="ECO:0000313" key="1">
    <source>
        <dbReference type="EMBL" id="GAA2156030.1"/>
    </source>
</evidence>
<sequence>MRLGEIADLLDKIDQQPDLVAKWAEFRSGTALDGTEFVVTQGHTD</sequence>
<dbReference type="Proteomes" id="UP001422759">
    <property type="component" value="Unassembled WGS sequence"/>
</dbReference>
<protein>
    <submittedName>
        <fullName evidence="1">Uncharacterized protein</fullName>
    </submittedName>
</protein>
<accession>A0ABN3A892</accession>
<dbReference type="EMBL" id="BAAANT010000049">
    <property type="protein sequence ID" value="GAA2156030.1"/>
    <property type="molecule type" value="Genomic_DNA"/>
</dbReference>